<dbReference type="InterPro" id="IPR014710">
    <property type="entry name" value="RmlC-like_jellyroll"/>
</dbReference>
<dbReference type="AlphaFoldDB" id="V6M9G1"/>
<dbReference type="PANTHER" id="PTHR43346:SF1">
    <property type="entry name" value="QUERCETIN 2,3-DIOXYGENASE-RELATED"/>
    <property type="match status" value="1"/>
</dbReference>
<gene>
    <name evidence="2" type="ORF">T458_08085</name>
</gene>
<comment type="caution">
    <text evidence="2">The sequence shown here is derived from an EMBL/GenBank/DDBJ whole genome shotgun (WGS) entry which is preliminary data.</text>
</comment>
<dbReference type="HOGENOM" id="CLU_090569_1_1_9"/>
<sequence>MPPDTWHDNRLVFQLKDYGPEPFVVNINQASKQNSTYRTALWTGNHLQVTLMSINVGEDIGLEIHPNVDQFLRIEQGQGIVQMGKSKNNLSFVRKVSDDFAIVVPAGTWHNVTNTGNIPLKLYSIYAPPHHPHGTVHVTKADAMAAE</sequence>
<dbReference type="Gene3D" id="2.60.120.10">
    <property type="entry name" value="Jelly Rolls"/>
    <property type="match status" value="1"/>
</dbReference>
<dbReference type="PANTHER" id="PTHR43346">
    <property type="entry name" value="LIGAND BINDING DOMAIN PROTEIN, PUTATIVE (AFU_ORTHOLOGUE AFUA_6G14370)-RELATED"/>
    <property type="match status" value="1"/>
</dbReference>
<proteinExistence type="predicted"/>
<protein>
    <submittedName>
        <fullName evidence="2">Cupin</fullName>
    </submittedName>
</protein>
<dbReference type="Proteomes" id="UP000017973">
    <property type="component" value="Unassembled WGS sequence"/>
</dbReference>
<dbReference type="InterPro" id="IPR013096">
    <property type="entry name" value="Cupin_2"/>
</dbReference>
<dbReference type="Pfam" id="PF07883">
    <property type="entry name" value="Cupin_2"/>
    <property type="match status" value="1"/>
</dbReference>
<organism evidence="2 3">
    <name type="scientific">Brevibacillus panacihumi W25</name>
    <dbReference type="NCBI Taxonomy" id="1408254"/>
    <lineage>
        <taxon>Bacteria</taxon>
        <taxon>Bacillati</taxon>
        <taxon>Bacillota</taxon>
        <taxon>Bacilli</taxon>
        <taxon>Bacillales</taxon>
        <taxon>Paenibacillaceae</taxon>
        <taxon>Brevibacillus</taxon>
    </lineage>
</organism>
<dbReference type="STRING" id="1408254.T458_08085"/>
<dbReference type="CDD" id="cd02223">
    <property type="entry name" value="cupin_Bh2720-like"/>
    <property type="match status" value="1"/>
</dbReference>
<evidence type="ECO:0000313" key="3">
    <source>
        <dbReference type="Proteomes" id="UP000017973"/>
    </source>
</evidence>
<accession>V6M9G1</accession>
<dbReference type="InterPro" id="IPR011051">
    <property type="entry name" value="RmlC_Cupin_sf"/>
</dbReference>
<reference evidence="2 3" key="1">
    <citation type="journal article" date="2014" name="Genome Announc.">
        <title>Draft Genome Sequence of Brevibacillus panacihumi Strain W25, a Halotolerant Hydrocarbon-Degrading Bacterium.</title>
        <authorList>
            <person name="Wang X."/>
            <person name="Jin D."/>
            <person name="Zhou L."/>
            <person name="Wu L."/>
            <person name="An W."/>
            <person name="Chen Y."/>
            <person name="Zhao L."/>
        </authorList>
    </citation>
    <scope>NUCLEOTIDE SEQUENCE [LARGE SCALE GENOMIC DNA]</scope>
    <source>
        <strain evidence="2 3">W25</strain>
    </source>
</reference>
<feature type="domain" description="Cupin type-2" evidence="1">
    <location>
        <begin position="51"/>
        <end position="126"/>
    </location>
</feature>
<dbReference type="InterPro" id="IPR052538">
    <property type="entry name" value="Flavonoid_dioxygenase-like"/>
</dbReference>
<dbReference type="PATRIC" id="fig|1408254.3.peg.1600"/>
<dbReference type="eggNOG" id="COG0662">
    <property type="taxonomic scope" value="Bacteria"/>
</dbReference>
<dbReference type="SUPFAM" id="SSF51182">
    <property type="entry name" value="RmlC-like cupins"/>
    <property type="match status" value="1"/>
</dbReference>
<evidence type="ECO:0000313" key="2">
    <source>
        <dbReference type="EMBL" id="EST55206.1"/>
    </source>
</evidence>
<dbReference type="EMBL" id="AYJU01000011">
    <property type="protein sequence ID" value="EST55206.1"/>
    <property type="molecule type" value="Genomic_DNA"/>
</dbReference>
<evidence type="ECO:0000259" key="1">
    <source>
        <dbReference type="Pfam" id="PF07883"/>
    </source>
</evidence>
<name>V6M9G1_9BACL</name>
<keyword evidence="3" id="KW-1185">Reference proteome</keyword>